<accession>A0A8J7F9V3</accession>
<protein>
    <submittedName>
        <fullName evidence="1">Uncharacterized protein</fullName>
    </submittedName>
</protein>
<sequence length="135" mass="14443">MMAQRTPTDIGYVVVWHSWGKEGNEAGLYGQSHDSSGMPLDTEFLINAYTQGSQAETSVSLLSSGGFVVAYQGENAISDDPSGTGISAQLFDASGNKKGTELLVNSQTRVIVRADELLIFQLQSVCTHISRQTLG</sequence>
<gene>
    <name evidence="1" type="ORF">IOQ59_00275</name>
</gene>
<reference evidence="1" key="1">
    <citation type="submission" date="2020-10" db="EMBL/GenBank/DDBJ databases">
        <title>Bacterium isolated from coastal waters sediment.</title>
        <authorList>
            <person name="Chen R.-J."/>
            <person name="Lu D.-C."/>
            <person name="Zhu K.-L."/>
            <person name="Du Z.-J."/>
        </authorList>
    </citation>
    <scope>NUCLEOTIDE SEQUENCE</scope>
    <source>
        <strain evidence="1">N1Y112</strain>
    </source>
</reference>
<evidence type="ECO:0000313" key="2">
    <source>
        <dbReference type="Proteomes" id="UP000640333"/>
    </source>
</evidence>
<keyword evidence="2" id="KW-1185">Reference proteome</keyword>
<name>A0A8J7F9V3_9GAMM</name>
<dbReference type="EMBL" id="JADEYS010000001">
    <property type="protein sequence ID" value="MBE9395691.1"/>
    <property type="molecule type" value="Genomic_DNA"/>
</dbReference>
<proteinExistence type="predicted"/>
<dbReference type="Proteomes" id="UP000640333">
    <property type="component" value="Unassembled WGS sequence"/>
</dbReference>
<dbReference type="AlphaFoldDB" id="A0A8J7F9V3"/>
<evidence type="ECO:0000313" key="1">
    <source>
        <dbReference type="EMBL" id="MBE9395691.1"/>
    </source>
</evidence>
<organism evidence="1 2">
    <name type="scientific">Pontibacterium sinense</name>
    <dbReference type="NCBI Taxonomy" id="2781979"/>
    <lineage>
        <taxon>Bacteria</taxon>
        <taxon>Pseudomonadati</taxon>
        <taxon>Pseudomonadota</taxon>
        <taxon>Gammaproteobacteria</taxon>
        <taxon>Oceanospirillales</taxon>
        <taxon>Oceanospirillaceae</taxon>
        <taxon>Pontibacterium</taxon>
    </lineage>
</organism>
<dbReference type="RefSeq" id="WP_193951251.1">
    <property type="nucleotide sequence ID" value="NZ_JADEYS010000001.1"/>
</dbReference>
<comment type="caution">
    <text evidence="1">The sequence shown here is derived from an EMBL/GenBank/DDBJ whole genome shotgun (WGS) entry which is preliminary data.</text>
</comment>